<dbReference type="GO" id="GO:0005829">
    <property type="term" value="C:cytosol"/>
    <property type="evidence" value="ECO:0007669"/>
    <property type="project" value="TreeGrafter"/>
</dbReference>
<dbReference type="GO" id="GO:0006433">
    <property type="term" value="P:prolyl-tRNA aminoacylation"/>
    <property type="evidence" value="ECO:0007669"/>
    <property type="project" value="TreeGrafter"/>
</dbReference>
<evidence type="ECO:0000313" key="3">
    <source>
        <dbReference type="EMBL" id="EKC57572.1"/>
    </source>
</evidence>
<dbReference type="InterPro" id="IPR036754">
    <property type="entry name" value="YbaK/aa-tRNA-synt-asso_dom_sf"/>
</dbReference>
<dbReference type="InterPro" id="IPR002314">
    <property type="entry name" value="aa-tRNA-synt_IIb"/>
</dbReference>
<sequence>RNADDSYVVVFTRGDIDVNETKLRNFLGCEIHPAVITEECGLNAGYIGPVGLPENMTVLFDTSLQNTNNLSCGANKEEYHYTGLDIDRDCANVEYHDFAKILDGGICPNCHKHSISISRGIEVGNIFQLGTKYTKTMNMTYLDSNGEEKTPIMGCYGIGVGRLAASVCEAHHDDYGPIWPMPIAPWQVHICAVRSDDA</sequence>
<gene>
    <name evidence="3" type="ORF">OBE_10457</name>
</gene>
<name>K1SAA7_9ZZZZ</name>
<feature type="domain" description="Aminoacyl-tRNA synthetase class II (G/ P/ S/T)" evidence="1">
    <location>
        <begin position="116"/>
        <end position="170"/>
    </location>
</feature>
<keyword evidence="3" id="KW-0436">Ligase</keyword>
<dbReference type="EMBL" id="AJWZ01007203">
    <property type="protein sequence ID" value="EKC57572.1"/>
    <property type="molecule type" value="Genomic_DNA"/>
</dbReference>
<dbReference type="InterPro" id="IPR050062">
    <property type="entry name" value="Pro-tRNA_synthetase"/>
</dbReference>
<comment type="caution">
    <text evidence="3">The sequence shown here is derived from an EMBL/GenBank/DDBJ whole genome shotgun (WGS) entry which is preliminary data.</text>
</comment>
<dbReference type="SUPFAM" id="SSF55681">
    <property type="entry name" value="Class II aaRS and biotin synthetases"/>
    <property type="match status" value="1"/>
</dbReference>
<evidence type="ECO:0000259" key="1">
    <source>
        <dbReference type="Pfam" id="PF00587"/>
    </source>
</evidence>
<dbReference type="GO" id="GO:0005524">
    <property type="term" value="F:ATP binding"/>
    <property type="evidence" value="ECO:0007669"/>
    <property type="project" value="InterPro"/>
</dbReference>
<reference evidence="3" key="1">
    <citation type="journal article" date="2013" name="Environ. Microbiol.">
        <title>Microbiota from the distal guts of lean and obese adolescents exhibit partial functional redundancy besides clear differences in community structure.</title>
        <authorList>
            <person name="Ferrer M."/>
            <person name="Ruiz A."/>
            <person name="Lanza F."/>
            <person name="Haange S.B."/>
            <person name="Oberbach A."/>
            <person name="Till H."/>
            <person name="Bargiela R."/>
            <person name="Campoy C."/>
            <person name="Segura M.T."/>
            <person name="Richter M."/>
            <person name="von Bergen M."/>
            <person name="Seifert J."/>
            <person name="Suarez A."/>
        </authorList>
    </citation>
    <scope>NUCLEOTIDE SEQUENCE</scope>
</reference>
<accession>K1SAA7</accession>
<dbReference type="InterPro" id="IPR045864">
    <property type="entry name" value="aa-tRNA-synth_II/BPL/LPL"/>
</dbReference>
<dbReference type="AlphaFoldDB" id="K1SAA7"/>
<organism evidence="3">
    <name type="scientific">human gut metagenome</name>
    <dbReference type="NCBI Taxonomy" id="408170"/>
    <lineage>
        <taxon>unclassified sequences</taxon>
        <taxon>metagenomes</taxon>
        <taxon>organismal metagenomes</taxon>
    </lineage>
</organism>
<dbReference type="Gene3D" id="3.30.930.10">
    <property type="entry name" value="Bira Bifunctional Protein, Domain 2"/>
    <property type="match status" value="1"/>
</dbReference>
<dbReference type="GO" id="GO:0004827">
    <property type="term" value="F:proline-tRNA ligase activity"/>
    <property type="evidence" value="ECO:0007669"/>
    <property type="project" value="TreeGrafter"/>
</dbReference>
<keyword evidence="3" id="KW-0030">Aminoacyl-tRNA synthetase</keyword>
<dbReference type="Pfam" id="PF04073">
    <property type="entry name" value="tRNA_edit"/>
    <property type="match status" value="1"/>
</dbReference>
<protein>
    <submittedName>
        <fullName evidence="3">Protein containing YbaK/aminoacyl-tRNA synthetase associated region domain protein</fullName>
    </submittedName>
</protein>
<feature type="non-terminal residue" evidence="3">
    <location>
        <position position="1"/>
    </location>
</feature>
<dbReference type="PANTHER" id="PTHR42753">
    <property type="entry name" value="MITOCHONDRIAL RIBOSOME PROTEIN L39/PROLYL-TRNA LIGASE FAMILY MEMBER"/>
    <property type="match status" value="1"/>
</dbReference>
<dbReference type="Gene3D" id="3.90.960.10">
    <property type="entry name" value="YbaK/aminoacyl-tRNA synthetase-associated domain"/>
    <property type="match status" value="1"/>
</dbReference>
<feature type="non-terminal residue" evidence="3">
    <location>
        <position position="198"/>
    </location>
</feature>
<evidence type="ECO:0000259" key="2">
    <source>
        <dbReference type="Pfam" id="PF04073"/>
    </source>
</evidence>
<dbReference type="GO" id="GO:0002161">
    <property type="term" value="F:aminoacyl-tRNA deacylase activity"/>
    <property type="evidence" value="ECO:0007669"/>
    <property type="project" value="InterPro"/>
</dbReference>
<dbReference type="PANTHER" id="PTHR42753:SF2">
    <property type="entry name" value="PROLINE--TRNA LIGASE"/>
    <property type="match status" value="1"/>
</dbReference>
<feature type="domain" description="YbaK/aminoacyl-tRNA synthetase-associated" evidence="2">
    <location>
        <begin position="2"/>
        <end position="81"/>
    </location>
</feature>
<proteinExistence type="predicted"/>
<dbReference type="InterPro" id="IPR007214">
    <property type="entry name" value="YbaK/aa-tRNA-synth-assoc-dom"/>
</dbReference>
<dbReference type="SUPFAM" id="SSF55826">
    <property type="entry name" value="YbaK/ProRS associated domain"/>
    <property type="match status" value="1"/>
</dbReference>
<dbReference type="Pfam" id="PF00587">
    <property type="entry name" value="tRNA-synt_2b"/>
    <property type="match status" value="1"/>
</dbReference>